<dbReference type="Gene3D" id="1.10.630.10">
    <property type="entry name" value="Cytochrome P450"/>
    <property type="match status" value="1"/>
</dbReference>
<evidence type="ECO:0000313" key="10">
    <source>
        <dbReference type="EMBL" id="CAB4876110.1"/>
    </source>
</evidence>
<dbReference type="Pfam" id="PF00067">
    <property type="entry name" value="p450"/>
    <property type="match status" value="1"/>
</dbReference>
<dbReference type="EMBL" id="CAFBLJ010000071">
    <property type="protein sequence ID" value="CAB4876110.1"/>
    <property type="molecule type" value="Genomic_DNA"/>
</dbReference>
<dbReference type="EMBL" id="CAFBPS010000021">
    <property type="protein sequence ID" value="CAB5024635.1"/>
    <property type="molecule type" value="Genomic_DNA"/>
</dbReference>
<dbReference type="EMBL" id="CAEZZP010000019">
    <property type="protein sequence ID" value="CAB4766101.1"/>
    <property type="molecule type" value="Genomic_DNA"/>
</dbReference>
<dbReference type="InterPro" id="IPR017972">
    <property type="entry name" value="Cyt_P450_CS"/>
</dbReference>
<keyword evidence="5" id="KW-0408">Iron</keyword>
<evidence type="ECO:0000256" key="4">
    <source>
        <dbReference type="ARBA" id="ARBA00023002"/>
    </source>
</evidence>
<accession>A0A6J6R635</accession>
<keyword evidence="4" id="KW-0560">Oxidoreductase</keyword>
<dbReference type="EMBL" id="CAFBMF010000026">
    <property type="protein sequence ID" value="CAB4894711.1"/>
    <property type="molecule type" value="Genomic_DNA"/>
</dbReference>
<dbReference type="InterPro" id="IPR002397">
    <property type="entry name" value="Cyt_P450_B"/>
</dbReference>
<name>A0A6J6R635_9ZZZZ</name>
<evidence type="ECO:0000256" key="1">
    <source>
        <dbReference type="ARBA" id="ARBA00010617"/>
    </source>
</evidence>
<dbReference type="FunFam" id="1.10.630.10:FF:000018">
    <property type="entry name" value="Cytochrome P450 monooxygenase"/>
    <property type="match status" value="1"/>
</dbReference>
<evidence type="ECO:0000256" key="2">
    <source>
        <dbReference type="ARBA" id="ARBA00022617"/>
    </source>
</evidence>
<evidence type="ECO:0000313" key="7">
    <source>
        <dbReference type="EMBL" id="CAB4718592.1"/>
    </source>
</evidence>
<dbReference type="PANTHER" id="PTHR46696:SF4">
    <property type="entry name" value="BIOTIN BIOSYNTHESIS CYTOCHROME P450"/>
    <property type="match status" value="1"/>
</dbReference>
<evidence type="ECO:0000313" key="11">
    <source>
        <dbReference type="EMBL" id="CAB4894711.1"/>
    </source>
</evidence>
<dbReference type="EMBL" id="CAEZYH010000028">
    <property type="protein sequence ID" value="CAB4718592.1"/>
    <property type="molecule type" value="Genomic_DNA"/>
</dbReference>
<evidence type="ECO:0000313" key="9">
    <source>
        <dbReference type="EMBL" id="CAB4795070.1"/>
    </source>
</evidence>
<dbReference type="GO" id="GO:0036199">
    <property type="term" value="F:cholest-4-en-3-one 26-monooxygenase activity"/>
    <property type="evidence" value="ECO:0007669"/>
    <property type="project" value="TreeGrafter"/>
</dbReference>
<evidence type="ECO:0000256" key="5">
    <source>
        <dbReference type="ARBA" id="ARBA00023004"/>
    </source>
</evidence>
<dbReference type="InterPro" id="IPR001128">
    <property type="entry name" value="Cyt_P450"/>
</dbReference>
<dbReference type="GO" id="GO:0008395">
    <property type="term" value="F:steroid hydroxylase activity"/>
    <property type="evidence" value="ECO:0007669"/>
    <property type="project" value="TreeGrafter"/>
</dbReference>
<evidence type="ECO:0000313" key="8">
    <source>
        <dbReference type="EMBL" id="CAB4766101.1"/>
    </source>
</evidence>
<dbReference type="PANTHER" id="PTHR46696">
    <property type="entry name" value="P450, PUTATIVE (EUROFUNG)-RELATED"/>
    <property type="match status" value="1"/>
</dbReference>
<dbReference type="AlphaFoldDB" id="A0A6J6R635"/>
<dbReference type="PROSITE" id="PS00086">
    <property type="entry name" value="CYTOCHROME_P450"/>
    <property type="match status" value="1"/>
</dbReference>
<dbReference type="GO" id="GO:0020037">
    <property type="term" value="F:heme binding"/>
    <property type="evidence" value="ECO:0007669"/>
    <property type="project" value="InterPro"/>
</dbReference>
<evidence type="ECO:0000256" key="3">
    <source>
        <dbReference type="ARBA" id="ARBA00022723"/>
    </source>
</evidence>
<evidence type="ECO:0000256" key="6">
    <source>
        <dbReference type="ARBA" id="ARBA00023033"/>
    </source>
</evidence>
<protein>
    <submittedName>
        <fullName evidence="7">Unannotated protein</fullName>
    </submittedName>
</protein>
<gene>
    <name evidence="7" type="ORF">UFOPK2658_00859</name>
    <name evidence="8" type="ORF">UFOPK2880_00504</name>
    <name evidence="9" type="ORF">UFOPK3004_00301</name>
    <name evidence="10" type="ORF">UFOPK3304_01280</name>
    <name evidence="11" type="ORF">UFOPK3494_00603</name>
    <name evidence="12" type="ORF">UFOPK4134_00481</name>
</gene>
<comment type="similarity">
    <text evidence="1">Belongs to the cytochrome P450 family.</text>
</comment>
<dbReference type="InterPro" id="IPR036396">
    <property type="entry name" value="Cyt_P450_sf"/>
</dbReference>
<reference evidence="7" key="1">
    <citation type="submission" date="2020-05" db="EMBL/GenBank/DDBJ databases">
        <authorList>
            <person name="Chiriac C."/>
            <person name="Salcher M."/>
            <person name="Ghai R."/>
            <person name="Kavagutti S V."/>
        </authorList>
    </citation>
    <scope>NUCLEOTIDE SEQUENCE</scope>
</reference>
<keyword evidence="3" id="KW-0479">Metal-binding</keyword>
<proteinExistence type="inferred from homology"/>
<organism evidence="7">
    <name type="scientific">freshwater metagenome</name>
    <dbReference type="NCBI Taxonomy" id="449393"/>
    <lineage>
        <taxon>unclassified sequences</taxon>
        <taxon>metagenomes</taxon>
        <taxon>ecological metagenomes</taxon>
    </lineage>
</organism>
<sequence>MSESLVIDDLIHRKQEAIACPYPIFAGLRAQEGVQFNADLGAWIITRYDDVRAILRDTDRFSSLNPTGPQAAGEALMNGIMQLMQEPDMAALLGSNTMTRGRVAVLLNADPPDHRRQRKLVNPAFRPDRIRAMEPTITEVALKLLEGVKADLHANGQTDILRTFTVGVPMTIIAFALGVAGEDLATFKRWSDDIVMPVGNHSPSVEQVRGFLISTKEFTEYFLAQIAARKVSPTGDLLCDIANAQIDGEELTDDEQLGMLQQFLVAGNETTTNLISNMIRCLAENPDLQNRIRQQPELIEAFVEEMLRSEAPVGGLFRQAKVDVDIAGTTIPAGDHMWLVFASANRDECKFAAPDSVDPERANVKDHLAFGNGEHFCPGAGLARAEARIALQLVLEHLDDIRLAPDNDFPYGDSFVLRGLTSLKITATPKN</sequence>
<keyword evidence="2" id="KW-0349">Heme</keyword>
<keyword evidence="6" id="KW-0503">Monooxygenase</keyword>
<dbReference type="GO" id="GO:0005506">
    <property type="term" value="F:iron ion binding"/>
    <property type="evidence" value="ECO:0007669"/>
    <property type="project" value="InterPro"/>
</dbReference>
<dbReference type="EMBL" id="CAFAAL010000014">
    <property type="protein sequence ID" value="CAB4795070.1"/>
    <property type="molecule type" value="Genomic_DNA"/>
</dbReference>
<dbReference type="GO" id="GO:0006707">
    <property type="term" value="P:cholesterol catabolic process"/>
    <property type="evidence" value="ECO:0007669"/>
    <property type="project" value="TreeGrafter"/>
</dbReference>
<dbReference type="SUPFAM" id="SSF48264">
    <property type="entry name" value="Cytochrome P450"/>
    <property type="match status" value="1"/>
</dbReference>
<dbReference type="PRINTS" id="PR00359">
    <property type="entry name" value="BP450"/>
</dbReference>
<evidence type="ECO:0000313" key="12">
    <source>
        <dbReference type="EMBL" id="CAB5024635.1"/>
    </source>
</evidence>